<dbReference type="RefSeq" id="WP_185661729.1">
    <property type="nucleotide sequence ID" value="NZ_CAWPOO010000013.1"/>
</dbReference>
<accession>A0A7X1E9H3</accession>
<dbReference type="PANTHER" id="PTHR43477:SF1">
    <property type="entry name" value="DIHYDROANTICAPSIN 7-DEHYDROGENASE"/>
    <property type="match status" value="1"/>
</dbReference>
<dbReference type="Pfam" id="PF13561">
    <property type="entry name" value="adh_short_C2"/>
    <property type="match status" value="1"/>
</dbReference>
<dbReference type="Proteomes" id="UP000526501">
    <property type="component" value="Unassembled WGS sequence"/>
</dbReference>
<evidence type="ECO:0000313" key="4">
    <source>
        <dbReference type="Proteomes" id="UP000526501"/>
    </source>
</evidence>
<dbReference type="Gene3D" id="3.40.50.720">
    <property type="entry name" value="NAD(P)-binding Rossmann-like Domain"/>
    <property type="match status" value="1"/>
</dbReference>
<reference evidence="3 4" key="1">
    <citation type="submission" date="2020-07" db="EMBL/GenBank/DDBJ databases">
        <authorList>
            <person name="Feng X."/>
        </authorList>
    </citation>
    <scope>NUCLEOTIDE SEQUENCE [LARGE SCALE GENOMIC DNA]</scope>
    <source>
        <strain evidence="3 4">JCM23202</strain>
    </source>
</reference>
<dbReference type="InterPro" id="IPR002347">
    <property type="entry name" value="SDR_fam"/>
</dbReference>
<dbReference type="PANTHER" id="PTHR43477">
    <property type="entry name" value="DIHYDROANTICAPSIN 7-DEHYDROGENASE"/>
    <property type="match status" value="1"/>
</dbReference>
<evidence type="ECO:0000256" key="1">
    <source>
        <dbReference type="ARBA" id="ARBA00006484"/>
    </source>
</evidence>
<dbReference type="AlphaFoldDB" id="A0A7X1E9H3"/>
<evidence type="ECO:0000256" key="2">
    <source>
        <dbReference type="ARBA" id="ARBA00023002"/>
    </source>
</evidence>
<name>A0A7X1E9H3_9BACT</name>
<organism evidence="3 4">
    <name type="scientific">Pelagicoccus albus</name>
    <dbReference type="NCBI Taxonomy" id="415222"/>
    <lineage>
        <taxon>Bacteria</taxon>
        <taxon>Pseudomonadati</taxon>
        <taxon>Verrucomicrobiota</taxon>
        <taxon>Opitutia</taxon>
        <taxon>Puniceicoccales</taxon>
        <taxon>Pelagicoccaceae</taxon>
        <taxon>Pelagicoccus</taxon>
    </lineage>
</organism>
<dbReference type="CDD" id="cd05233">
    <property type="entry name" value="SDR_c"/>
    <property type="match status" value="1"/>
</dbReference>
<dbReference type="InterPro" id="IPR036291">
    <property type="entry name" value="NAD(P)-bd_dom_sf"/>
</dbReference>
<protein>
    <submittedName>
        <fullName evidence="3">SDR family oxidoreductase</fullName>
    </submittedName>
</protein>
<evidence type="ECO:0000313" key="3">
    <source>
        <dbReference type="EMBL" id="MBC2607865.1"/>
    </source>
</evidence>
<dbReference type="PRINTS" id="PR00081">
    <property type="entry name" value="GDHRDH"/>
</dbReference>
<comment type="caution">
    <text evidence="3">The sequence shown here is derived from an EMBL/GenBank/DDBJ whole genome shotgun (WGS) entry which is preliminary data.</text>
</comment>
<dbReference type="EMBL" id="JACHVC010000013">
    <property type="protein sequence ID" value="MBC2607865.1"/>
    <property type="molecule type" value="Genomic_DNA"/>
</dbReference>
<sequence length="241" mass="25643">MNNLKNKDVVIIGGASGIGLTLAQKLSRSCKTITITSRSLEKAQEAAQSLTVEGCELIPSAVEASSDQQVQAFFESLPEFDHLVSMAGGAMGGGFADTDFQTIKQSFEEKYENNLRIARAAATKIKKGGSMVFTSGSGGRPHNASGAFLGNQAIRTLVEGLAVELAPDTRVNSVAPTWMKTPLWKDMSADELGATEADFSKRIPLGRTGTMEEVAEAYLFLMQNSFVTGQTLQIDGGLTLV</sequence>
<dbReference type="SUPFAM" id="SSF51735">
    <property type="entry name" value="NAD(P)-binding Rossmann-fold domains"/>
    <property type="match status" value="1"/>
</dbReference>
<gene>
    <name evidence="3" type="ORF">H5P27_17560</name>
</gene>
<keyword evidence="2" id="KW-0560">Oxidoreductase</keyword>
<dbReference type="InterPro" id="IPR051122">
    <property type="entry name" value="SDR_DHRS6-like"/>
</dbReference>
<comment type="similarity">
    <text evidence="1">Belongs to the short-chain dehydrogenases/reductases (SDR) family.</text>
</comment>
<keyword evidence="4" id="KW-1185">Reference proteome</keyword>
<dbReference type="GO" id="GO:0016491">
    <property type="term" value="F:oxidoreductase activity"/>
    <property type="evidence" value="ECO:0007669"/>
    <property type="project" value="UniProtKB-KW"/>
</dbReference>
<proteinExistence type="inferred from homology"/>